<organism evidence="3 4">
    <name type="scientific">Morganella morganii</name>
    <name type="common">Proteus morganii</name>
    <dbReference type="NCBI Taxonomy" id="582"/>
    <lineage>
        <taxon>Bacteria</taxon>
        <taxon>Pseudomonadati</taxon>
        <taxon>Pseudomonadota</taxon>
        <taxon>Gammaproteobacteria</taxon>
        <taxon>Enterobacterales</taxon>
        <taxon>Morganellaceae</taxon>
        <taxon>Morganella</taxon>
    </lineage>
</organism>
<dbReference type="Proteomes" id="UP000650477">
    <property type="component" value="Unassembled WGS sequence"/>
</dbReference>
<dbReference type="AlphaFoldDB" id="A0A8I0Q8U5"/>
<dbReference type="Pfam" id="PF13614">
    <property type="entry name" value="AAA_31"/>
    <property type="match status" value="1"/>
</dbReference>
<dbReference type="SUPFAM" id="SSF52540">
    <property type="entry name" value="P-loop containing nucleoside triphosphate hydrolases"/>
    <property type="match status" value="1"/>
</dbReference>
<comment type="caution">
    <text evidence="3">The sequence shown here is derived from an EMBL/GenBank/DDBJ whole genome shotgun (WGS) entry which is preliminary data.</text>
</comment>
<proteinExistence type="predicted"/>
<dbReference type="InterPro" id="IPR025669">
    <property type="entry name" value="AAA_dom"/>
</dbReference>
<dbReference type="PANTHER" id="PTHR13696:SF98">
    <property type="entry name" value="PLASMID PARTITION PROTEIN A"/>
    <property type="match status" value="1"/>
</dbReference>
<feature type="domain" description="ParA helix turn helix" evidence="2">
    <location>
        <begin position="15"/>
        <end position="106"/>
    </location>
</feature>
<reference evidence="3" key="1">
    <citation type="submission" date="2017-12" db="EMBL/GenBank/DDBJ databases">
        <title>Genome sequencing and analysis.</title>
        <authorList>
            <person name="Huang Y.-T."/>
        </authorList>
    </citation>
    <scope>NUCLEOTIDE SEQUENCE</scope>
    <source>
        <strain evidence="3">VGH116</strain>
    </source>
</reference>
<gene>
    <name evidence="3" type="ORF">CYG68_20875</name>
</gene>
<protein>
    <submittedName>
        <fullName evidence="3">ParA family protein</fullName>
    </submittedName>
</protein>
<evidence type="ECO:0000259" key="1">
    <source>
        <dbReference type="Pfam" id="PF13614"/>
    </source>
</evidence>
<evidence type="ECO:0000313" key="3">
    <source>
        <dbReference type="EMBL" id="MBE8614783.1"/>
    </source>
</evidence>
<dbReference type="EMBL" id="PKLF01000048">
    <property type="protein sequence ID" value="MBE8614783.1"/>
    <property type="molecule type" value="Genomic_DNA"/>
</dbReference>
<dbReference type="InterPro" id="IPR041250">
    <property type="entry name" value="HTH_54"/>
</dbReference>
<dbReference type="InterPro" id="IPR050678">
    <property type="entry name" value="DNA_Partitioning_ATPase"/>
</dbReference>
<evidence type="ECO:0000259" key="2">
    <source>
        <dbReference type="Pfam" id="PF18607"/>
    </source>
</evidence>
<dbReference type="RefSeq" id="WP_193830510.1">
    <property type="nucleotide sequence ID" value="NZ_PKLF01000048.1"/>
</dbReference>
<accession>A0A8I0Q8U5</accession>
<dbReference type="Pfam" id="PF18607">
    <property type="entry name" value="HTH_54"/>
    <property type="match status" value="1"/>
</dbReference>
<sequence>MVRATNQFTKIAGRSVRLLQSLTAQVQTQKEELNETSYYQVYSKAAVAKLPKLTRAGVDSAVSEMEAQGYEFEKREAGTAQKYAMSIQNIVDIYNHRNVPKYRDRYQKAFTFFIGNLKGGVSKTVSTVSLAHGLRTHPHLISEDLRILVIDLDPQSSATMFLAHTQSVGSVEATAAQAMLQNVTREELLSDFILPSVVQGVDVIPASIEDAFIASQWDILCREYLPEHNIYTVLRENITSKLEQDYDFIFIDSGPHLDAFLSNAIAAADILMTPVPPAQVDFHSTLKYLTRLPELIGMIESTGAEVRLISNIGFMSKLVNKTDHKLCHSLAKEIFGGDMLDVALPRLDGFERCGESFDTVISANPATYIGSAEALKNAKSAAEDFSKAVFDRIEFLRLNWRYYAN</sequence>
<evidence type="ECO:0000313" key="4">
    <source>
        <dbReference type="Proteomes" id="UP000650477"/>
    </source>
</evidence>
<dbReference type="CDD" id="cd02042">
    <property type="entry name" value="ParAB_family"/>
    <property type="match status" value="1"/>
</dbReference>
<dbReference type="InterPro" id="IPR027417">
    <property type="entry name" value="P-loop_NTPase"/>
</dbReference>
<name>A0A8I0Q8U5_MORMO</name>
<feature type="domain" description="AAA" evidence="1">
    <location>
        <begin position="114"/>
        <end position="279"/>
    </location>
</feature>
<dbReference type="Gene3D" id="1.10.1660.30">
    <property type="match status" value="1"/>
</dbReference>
<dbReference type="PANTHER" id="PTHR13696">
    <property type="entry name" value="P-LOOP CONTAINING NUCLEOSIDE TRIPHOSPHATE HYDROLASE"/>
    <property type="match status" value="1"/>
</dbReference>
<dbReference type="Gene3D" id="3.40.50.300">
    <property type="entry name" value="P-loop containing nucleotide triphosphate hydrolases"/>
    <property type="match status" value="1"/>
</dbReference>